<dbReference type="Proteomes" id="UP001321486">
    <property type="component" value="Chromosome"/>
</dbReference>
<name>A0ABM8GT91_9MICO</name>
<organism evidence="2 3">
    <name type="scientific">Frondihabitans sucicola</name>
    <dbReference type="NCBI Taxonomy" id="1268041"/>
    <lineage>
        <taxon>Bacteria</taxon>
        <taxon>Bacillati</taxon>
        <taxon>Actinomycetota</taxon>
        <taxon>Actinomycetes</taxon>
        <taxon>Micrococcales</taxon>
        <taxon>Microbacteriaceae</taxon>
        <taxon>Frondihabitans</taxon>
    </lineage>
</organism>
<gene>
    <name evidence="2" type="ORF">GCM10025867_37540</name>
</gene>
<evidence type="ECO:0000256" key="1">
    <source>
        <dbReference type="SAM" id="MobiDB-lite"/>
    </source>
</evidence>
<protein>
    <recommendedName>
        <fullName evidence="4">DUF222 domain-containing protein</fullName>
    </recommendedName>
</protein>
<feature type="region of interest" description="Disordered" evidence="1">
    <location>
        <begin position="1"/>
        <end position="25"/>
    </location>
</feature>
<evidence type="ECO:0008006" key="4">
    <source>
        <dbReference type="Google" id="ProtNLM"/>
    </source>
</evidence>
<accession>A0ABM8GT91</accession>
<dbReference type="RefSeq" id="WP_286344262.1">
    <property type="nucleotide sequence ID" value="NZ_AP027732.1"/>
</dbReference>
<dbReference type="EMBL" id="AP027732">
    <property type="protein sequence ID" value="BDZ51513.1"/>
    <property type="molecule type" value="Genomic_DNA"/>
</dbReference>
<keyword evidence="3" id="KW-1185">Reference proteome</keyword>
<sequence length="95" mass="10503">MSLSEPQSDPQNIPEGGAAQSAEDDLNELREAVLDDWLRVTSSVTDAVREMQSTLSWRITRPLRLVRMVQRKVDEFGVVPAAQLSAAAIAKRLGR</sequence>
<proteinExistence type="predicted"/>
<evidence type="ECO:0000313" key="2">
    <source>
        <dbReference type="EMBL" id="BDZ51513.1"/>
    </source>
</evidence>
<evidence type="ECO:0000313" key="3">
    <source>
        <dbReference type="Proteomes" id="UP001321486"/>
    </source>
</evidence>
<reference evidence="3" key="1">
    <citation type="journal article" date="2019" name="Int. J. Syst. Evol. Microbiol.">
        <title>The Global Catalogue of Microorganisms (GCM) 10K type strain sequencing project: providing services to taxonomists for standard genome sequencing and annotation.</title>
        <authorList>
            <consortium name="The Broad Institute Genomics Platform"/>
            <consortium name="The Broad Institute Genome Sequencing Center for Infectious Disease"/>
            <person name="Wu L."/>
            <person name="Ma J."/>
        </authorList>
    </citation>
    <scope>NUCLEOTIDE SEQUENCE [LARGE SCALE GENOMIC DNA]</scope>
    <source>
        <strain evidence="3">NBRC 108728</strain>
    </source>
</reference>
<feature type="compositionally biased region" description="Polar residues" evidence="1">
    <location>
        <begin position="1"/>
        <end position="11"/>
    </location>
</feature>